<dbReference type="Proteomes" id="UP000807115">
    <property type="component" value="Chromosome 6"/>
</dbReference>
<reference evidence="4" key="2">
    <citation type="submission" date="2020-10" db="EMBL/GenBank/DDBJ databases">
        <authorList>
            <person name="Cooper E.A."/>
            <person name="Brenton Z.W."/>
            <person name="Flinn B.S."/>
            <person name="Jenkins J."/>
            <person name="Shu S."/>
            <person name="Flowers D."/>
            <person name="Luo F."/>
            <person name="Wang Y."/>
            <person name="Xia P."/>
            <person name="Barry K."/>
            <person name="Daum C."/>
            <person name="Lipzen A."/>
            <person name="Yoshinaga Y."/>
            <person name="Schmutz J."/>
            <person name="Saski C."/>
            <person name="Vermerris W."/>
            <person name="Kresovich S."/>
        </authorList>
    </citation>
    <scope>NUCLEOTIDE SEQUENCE</scope>
</reference>
<feature type="region of interest" description="Disordered" evidence="2">
    <location>
        <begin position="278"/>
        <end position="298"/>
    </location>
</feature>
<dbReference type="KEGG" id="sbi:8082537"/>
<dbReference type="Pfam" id="PF13839">
    <property type="entry name" value="PC-Esterase"/>
    <property type="match status" value="1"/>
</dbReference>
<dbReference type="EMBL" id="CM027685">
    <property type="protein sequence ID" value="KAG0527918.1"/>
    <property type="molecule type" value="Genomic_DNA"/>
</dbReference>
<protein>
    <recommendedName>
        <fullName evidence="3">Trichome birefringence-like C-terminal domain-containing protein</fullName>
    </recommendedName>
</protein>
<feature type="compositionally biased region" description="Basic and acidic residues" evidence="2">
    <location>
        <begin position="278"/>
        <end position="291"/>
    </location>
</feature>
<accession>A0A921QSW6</accession>
<feature type="domain" description="Trichome birefringence-like C-terminal" evidence="3">
    <location>
        <begin position="29"/>
        <end position="319"/>
    </location>
</feature>
<evidence type="ECO:0000256" key="1">
    <source>
        <dbReference type="ARBA" id="ARBA00007727"/>
    </source>
</evidence>
<evidence type="ECO:0000313" key="4">
    <source>
        <dbReference type="EMBL" id="KAG0527918.1"/>
    </source>
</evidence>
<dbReference type="PANTHER" id="PTHR32285:SF53">
    <property type="entry name" value="PROTEIN TRICHOME BIREFRINGENCE-LIKE 9"/>
    <property type="match status" value="1"/>
</dbReference>
<name>A0A921QSW6_SORBI</name>
<evidence type="ECO:0000313" key="5">
    <source>
        <dbReference type="Proteomes" id="UP000807115"/>
    </source>
</evidence>
<evidence type="ECO:0000256" key="2">
    <source>
        <dbReference type="SAM" id="MobiDB-lite"/>
    </source>
</evidence>
<sequence>MAMSRRDTSSSIPRCSLPESCQWFKLFVRFNATDMLEQSRNGRIVFAGDSIGRNQWESMVCMLAAAVPAAASASSPRVYEQSGKPISRHKGYLAMVFADYNLSVEYYRAPMIVMVHRFPAANATGRGAVRGAVRLDVLPRHADRWAGADVLVLNTGHWWNQHKTVKAGNYFMVGDRLNKTMDIKEAFRRSLQTVKDWELSSARFSKSHFFFRSYSPSHYSNGTWNTGGSCAGNREPLTTNVHFGEEYSWMNTMIAKMTEGIKSQGRKATFLNITHMTELRPDSHPSGHREPGTPPDAPEDCSHWCLPGVPDVWNQVLYAHLLSTGYGTRRKDR</sequence>
<dbReference type="PANTHER" id="PTHR32285">
    <property type="entry name" value="PROTEIN TRICHOME BIREFRINGENCE-LIKE 9-RELATED"/>
    <property type="match status" value="1"/>
</dbReference>
<comment type="caution">
    <text evidence="4">The sequence shown here is derived from an EMBL/GenBank/DDBJ whole genome shotgun (WGS) entry which is preliminary data.</text>
</comment>
<dbReference type="InterPro" id="IPR029962">
    <property type="entry name" value="TBL"/>
</dbReference>
<proteinExistence type="inferred from homology"/>
<gene>
    <name evidence="4" type="ORF">BDA96_06G274800</name>
</gene>
<dbReference type="OrthoDB" id="630188at2759"/>
<organism evidence="4 5">
    <name type="scientific">Sorghum bicolor</name>
    <name type="common">Sorghum</name>
    <name type="synonym">Sorghum vulgare</name>
    <dbReference type="NCBI Taxonomy" id="4558"/>
    <lineage>
        <taxon>Eukaryota</taxon>
        <taxon>Viridiplantae</taxon>
        <taxon>Streptophyta</taxon>
        <taxon>Embryophyta</taxon>
        <taxon>Tracheophyta</taxon>
        <taxon>Spermatophyta</taxon>
        <taxon>Magnoliopsida</taxon>
        <taxon>Liliopsida</taxon>
        <taxon>Poales</taxon>
        <taxon>Poaceae</taxon>
        <taxon>PACMAD clade</taxon>
        <taxon>Panicoideae</taxon>
        <taxon>Andropogonodae</taxon>
        <taxon>Andropogoneae</taxon>
        <taxon>Sorghinae</taxon>
        <taxon>Sorghum</taxon>
    </lineage>
</organism>
<dbReference type="AlphaFoldDB" id="A0A921QSW6"/>
<dbReference type="GO" id="GO:0016413">
    <property type="term" value="F:O-acetyltransferase activity"/>
    <property type="evidence" value="ECO:0007669"/>
    <property type="project" value="InterPro"/>
</dbReference>
<evidence type="ECO:0000259" key="3">
    <source>
        <dbReference type="Pfam" id="PF13839"/>
    </source>
</evidence>
<reference evidence="4" key="1">
    <citation type="journal article" date="2019" name="BMC Genomics">
        <title>A new reference genome for Sorghum bicolor reveals high levels of sequence similarity between sweet and grain genotypes: implications for the genetics of sugar metabolism.</title>
        <authorList>
            <person name="Cooper E.A."/>
            <person name="Brenton Z.W."/>
            <person name="Flinn B.S."/>
            <person name="Jenkins J."/>
            <person name="Shu S."/>
            <person name="Flowers D."/>
            <person name="Luo F."/>
            <person name="Wang Y."/>
            <person name="Xia P."/>
            <person name="Barry K."/>
            <person name="Daum C."/>
            <person name="Lipzen A."/>
            <person name="Yoshinaga Y."/>
            <person name="Schmutz J."/>
            <person name="Saski C."/>
            <person name="Vermerris W."/>
            <person name="Kresovich S."/>
        </authorList>
    </citation>
    <scope>NUCLEOTIDE SEQUENCE</scope>
</reference>
<dbReference type="InterPro" id="IPR026057">
    <property type="entry name" value="TBL_C"/>
</dbReference>
<comment type="similarity">
    <text evidence="1">Belongs to the PC-esterase family. TBL subfamily.</text>
</comment>